<keyword evidence="3 5" id="KW-1133">Transmembrane helix</keyword>
<keyword evidence="1" id="KW-1003">Cell membrane</keyword>
<dbReference type="Pfam" id="PF07457">
    <property type="entry name" value="DUF1516"/>
    <property type="match status" value="1"/>
</dbReference>
<sequence>MFVLIHLISAFILLILAIGIILSQTNKQLGAMMVISRLLYIILLVTGIYLAMYTFGYHPFLTIAKFICALGLIGTIEVLGAHKGQSTVGIRQVLPVGALFIVVIILGFTLH</sequence>
<evidence type="ECO:0000256" key="4">
    <source>
        <dbReference type="ARBA" id="ARBA00023136"/>
    </source>
</evidence>
<name>A0A7X6N606_9LACO</name>
<dbReference type="EMBL" id="JAAXPN010000008">
    <property type="protein sequence ID" value="NKZ24625.1"/>
    <property type="molecule type" value="Genomic_DNA"/>
</dbReference>
<feature type="transmembrane region" description="Helical" evidence="5">
    <location>
        <begin position="6"/>
        <end position="26"/>
    </location>
</feature>
<dbReference type="AlphaFoldDB" id="A0A7X6N606"/>
<evidence type="ECO:0000313" key="7">
    <source>
        <dbReference type="Proteomes" id="UP000549765"/>
    </source>
</evidence>
<accession>A0A7X6N606</accession>
<evidence type="ECO:0000256" key="3">
    <source>
        <dbReference type="ARBA" id="ARBA00022989"/>
    </source>
</evidence>
<feature type="transmembrane region" description="Helical" evidence="5">
    <location>
        <begin position="93"/>
        <end position="110"/>
    </location>
</feature>
<evidence type="ECO:0000256" key="1">
    <source>
        <dbReference type="ARBA" id="ARBA00022475"/>
    </source>
</evidence>
<evidence type="ECO:0000256" key="5">
    <source>
        <dbReference type="SAM" id="Phobius"/>
    </source>
</evidence>
<evidence type="ECO:0000256" key="2">
    <source>
        <dbReference type="ARBA" id="ARBA00022692"/>
    </source>
</evidence>
<proteinExistence type="predicted"/>
<feature type="transmembrane region" description="Helical" evidence="5">
    <location>
        <begin position="63"/>
        <end position="81"/>
    </location>
</feature>
<dbReference type="Proteomes" id="UP000549765">
    <property type="component" value="Unassembled WGS sequence"/>
</dbReference>
<organism evidence="6 7">
    <name type="scientific">Periweissella fabalis</name>
    <dbReference type="NCBI Taxonomy" id="1070421"/>
    <lineage>
        <taxon>Bacteria</taxon>
        <taxon>Bacillati</taxon>
        <taxon>Bacillota</taxon>
        <taxon>Bacilli</taxon>
        <taxon>Lactobacillales</taxon>
        <taxon>Lactobacillaceae</taxon>
        <taxon>Periweissella</taxon>
    </lineage>
</organism>
<keyword evidence="7" id="KW-1185">Reference proteome</keyword>
<keyword evidence="4 5" id="KW-0472">Membrane</keyword>
<protein>
    <submittedName>
        <fullName evidence="6">DUF1516 family protein</fullName>
    </submittedName>
</protein>
<gene>
    <name evidence="6" type="ORF">HF964_07450</name>
</gene>
<keyword evidence="2 5" id="KW-0812">Transmembrane</keyword>
<feature type="transmembrane region" description="Helical" evidence="5">
    <location>
        <begin position="38"/>
        <end position="57"/>
    </location>
</feature>
<dbReference type="InterPro" id="IPR010899">
    <property type="entry name" value="UPF0344"/>
</dbReference>
<dbReference type="RefSeq" id="WP_168722420.1">
    <property type="nucleotide sequence ID" value="NZ_JAAXPN010000008.1"/>
</dbReference>
<comment type="caution">
    <text evidence="6">The sequence shown here is derived from an EMBL/GenBank/DDBJ whole genome shotgun (WGS) entry which is preliminary data.</text>
</comment>
<evidence type="ECO:0000313" key="6">
    <source>
        <dbReference type="EMBL" id="NKZ24625.1"/>
    </source>
</evidence>
<reference evidence="6 7" key="1">
    <citation type="submission" date="2020-04" db="EMBL/GenBank/DDBJ databases">
        <title>MicrobeNet Type strains.</title>
        <authorList>
            <person name="Nicholson A.C."/>
        </authorList>
    </citation>
    <scope>NUCLEOTIDE SEQUENCE [LARGE SCALE GENOMIC DNA]</scope>
    <source>
        <strain evidence="6 7">CCUG 61472</strain>
    </source>
</reference>